<dbReference type="Gene3D" id="3.60.15.10">
    <property type="entry name" value="Ribonuclease Z/Hydroxyacylglutathione hydrolase-like"/>
    <property type="match status" value="1"/>
</dbReference>
<evidence type="ECO:0000313" key="2">
    <source>
        <dbReference type="Proteomes" id="UP000231019"/>
    </source>
</evidence>
<dbReference type="Pfam" id="PF14597">
    <property type="entry name" value="Lactamase_B_5"/>
    <property type="match status" value="1"/>
</dbReference>
<dbReference type="InterPro" id="IPR036866">
    <property type="entry name" value="RibonucZ/Hydroxyglut_hydro"/>
</dbReference>
<dbReference type="EMBL" id="PFFQ01000023">
    <property type="protein sequence ID" value="PIW17606.1"/>
    <property type="molecule type" value="Genomic_DNA"/>
</dbReference>
<dbReference type="SUPFAM" id="SSF56281">
    <property type="entry name" value="Metallo-hydrolase/oxidoreductase"/>
    <property type="match status" value="1"/>
</dbReference>
<accession>A0A2M7G7D6</accession>
<protein>
    <submittedName>
        <fullName evidence="1">MBL fold metallo-hydrolase</fullName>
    </submittedName>
</protein>
<sequence length="198" mass="22025">MKALHRPEFWGWSEFNPERNLDFHSVLWIRPEGNCAFDPLPMSEHDLNHLKSLGTLRHILISNSDHLRFAIELAEQTGATLWGPASEPNLLPRQMNLSDGQEPVPGLRVYQLEGSKTPGELAFLIDGHTLITGDLIRSHQAGKLCLLPEAKLKDKQQAQASVRRFLDCSDLETVLTGDGWPIFGAGRQAIQALVAGFT</sequence>
<dbReference type="GO" id="GO:0016787">
    <property type="term" value="F:hydrolase activity"/>
    <property type="evidence" value="ECO:0007669"/>
    <property type="project" value="UniProtKB-KW"/>
</dbReference>
<organism evidence="1 2">
    <name type="scientific">bacterium (Candidatus Blackallbacteria) CG17_big_fil_post_rev_8_21_14_2_50_48_46</name>
    <dbReference type="NCBI Taxonomy" id="2014261"/>
    <lineage>
        <taxon>Bacteria</taxon>
        <taxon>Candidatus Blackallbacteria</taxon>
    </lineage>
</organism>
<evidence type="ECO:0000313" key="1">
    <source>
        <dbReference type="EMBL" id="PIW17606.1"/>
    </source>
</evidence>
<dbReference type="Proteomes" id="UP000231019">
    <property type="component" value="Unassembled WGS sequence"/>
</dbReference>
<gene>
    <name evidence="1" type="ORF">COW36_08915</name>
</gene>
<reference evidence="1 2" key="1">
    <citation type="submission" date="2017-09" db="EMBL/GenBank/DDBJ databases">
        <title>Depth-based differentiation of microbial function through sediment-hosted aquifers and enrichment of novel symbionts in the deep terrestrial subsurface.</title>
        <authorList>
            <person name="Probst A.J."/>
            <person name="Ladd B."/>
            <person name="Jarett J.K."/>
            <person name="Geller-Mcgrath D.E."/>
            <person name="Sieber C.M."/>
            <person name="Emerson J.B."/>
            <person name="Anantharaman K."/>
            <person name="Thomas B.C."/>
            <person name="Malmstrom R."/>
            <person name="Stieglmeier M."/>
            <person name="Klingl A."/>
            <person name="Woyke T."/>
            <person name="Ryan C.M."/>
            <person name="Banfield J.F."/>
        </authorList>
    </citation>
    <scope>NUCLEOTIDE SEQUENCE [LARGE SCALE GENOMIC DNA]</scope>
    <source>
        <strain evidence="1">CG17_big_fil_post_rev_8_21_14_2_50_48_46</strain>
    </source>
</reference>
<proteinExistence type="predicted"/>
<comment type="caution">
    <text evidence="1">The sequence shown here is derived from an EMBL/GenBank/DDBJ whole genome shotgun (WGS) entry which is preliminary data.</text>
</comment>
<name>A0A2M7G7D6_9BACT</name>
<dbReference type="AlphaFoldDB" id="A0A2M7G7D6"/>
<keyword evidence="1" id="KW-0378">Hydrolase</keyword>